<comment type="caution">
    <text evidence="2">The sequence shown here is derived from an EMBL/GenBank/DDBJ whole genome shotgun (WGS) entry which is preliminary data.</text>
</comment>
<dbReference type="PANTHER" id="PTHR43245:SF11">
    <property type="entry name" value="LD23561P"/>
    <property type="match status" value="1"/>
</dbReference>
<dbReference type="OrthoDB" id="329806at2"/>
<dbReference type="Gene3D" id="3.40.50.720">
    <property type="entry name" value="NAD(P)-binding Rossmann-like Domain"/>
    <property type="match status" value="1"/>
</dbReference>
<dbReference type="Pfam" id="PF01370">
    <property type="entry name" value="Epimerase"/>
    <property type="match status" value="1"/>
</dbReference>
<keyword evidence="3" id="KW-1185">Reference proteome</keyword>
<evidence type="ECO:0000313" key="3">
    <source>
        <dbReference type="Proteomes" id="UP000295313"/>
    </source>
</evidence>
<gene>
    <name evidence="2" type="ORF">B0I22_3080</name>
</gene>
<name>A0A4R8IDZ2_9FLAO</name>
<organism evidence="2 3">
    <name type="scientific">Epilithonimonas xixisoli</name>
    <dbReference type="NCBI Taxonomy" id="1476462"/>
    <lineage>
        <taxon>Bacteria</taxon>
        <taxon>Pseudomonadati</taxon>
        <taxon>Bacteroidota</taxon>
        <taxon>Flavobacteriia</taxon>
        <taxon>Flavobacteriales</taxon>
        <taxon>Weeksellaceae</taxon>
        <taxon>Chryseobacterium group</taxon>
        <taxon>Epilithonimonas</taxon>
    </lineage>
</organism>
<accession>A0A4R8IDZ2</accession>
<reference evidence="2 3" key="1">
    <citation type="submission" date="2019-03" db="EMBL/GenBank/DDBJ databases">
        <title>Genomic Encyclopedia of Type Strains, Phase III (KMG-III): the genomes of soil and plant-associated and newly described type strains.</title>
        <authorList>
            <person name="Whitman W."/>
        </authorList>
    </citation>
    <scope>NUCLEOTIDE SEQUENCE [LARGE SCALE GENOMIC DNA]</scope>
    <source>
        <strain evidence="2 3">CGMCC 1.12802</strain>
    </source>
</reference>
<evidence type="ECO:0000259" key="1">
    <source>
        <dbReference type="Pfam" id="PF01370"/>
    </source>
</evidence>
<dbReference type="InterPro" id="IPR036291">
    <property type="entry name" value="NAD(P)-bd_dom_sf"/>
</dbReference>
<dbReference type="RefSeq" id="WP_133946017.1">
    <property type="nucleotide sequence ID" value="NZ_SOEO01000003.1"/>
</dbReference>
<proteinExistence type="predicted"/>
<dbReference type="EMBL" id="SOEO01000003">
    <property type="protein sequence ID" value="TDX83025.1"/>
    <property type="molecule type" value="Genomic_DNA"/>
</dbReference>
<evidence type="ECO:0000313" key="2">
    <source>
        <dbReference type="EMBL" id="TDX83025.1"/>
    </source>
</evidence>
<dbReference type="SUPFAM" id="SSF51735">
    <property type="entry name" value="NAD(P)-binding Rossmann-fold domains"/>
    <property type="match status" value="1"/>
</dbReference>
<dbReference type="PANTHER" id="PTHR43245">
    <property type="entry name" value="BIFUNCTIONAL POLYMYXIN RESISTANCE PROTEIN ARNA"/>
    <property type="match status" value="1"/>
</dbReference>
<dbReference type="Proteomes" id="UP000295313">
    <property type="component" value="Unassembled WGS sequence"/>
</dbReference>
<dbReference type="AlphaFoldDB" id="A0A4R8IDZ2"/>
<sequence length="303" mass="34221">MKVGVLGFNGFMGKNLCQHLKSTFEVVEVSLRDTDWETQLQQCDVYINLVGKAHDHKGVATELDYYYANSDLPKRVFEVFLKSEAKLYIHVSSLAAQQELKSDRALLEDDPCQPVTTYGKSKRDFEEWILKKTPLTDKKVIVLRPPMVHGPGDKGNLGVLYKLISKGIPYPLNAFKNERSFLSIDNFCYFVKKIIDNQGKLISGIYNVSDDEPVSTTKIINIIKNEASKKVINVSLPKFFVKAIAKIGDVLPIPLNSVRLEKMTSNLLVSNQKIKTALEIEKLPLSAEEGLRKTIRSFIDKKI</sequence>
<protein>
    <submittedName>
        <fullName evidence="2">Nucleoside-diphosphate-sugar epimerase</fullName>
    </submittedName>
</protein>
<dbReference type="InterPro" id="IPR050177">
    <property type="entry name" value="Lipid_A_modif_metabolic_enz"/>
</dbReference>
<dbReference type="InterPro" id="IPR001509">
    <property type="entry name" value="Epimerase_deHydtase"/>
</dbReference>
<feature type="domain" description="NAD-dependent epimerase/dehydratase" evidence="1">
    <location>
        <begin position="5"/>
        <end position="208"/>
    </location>
</feature>